<feature type="compositionally biased region" description="Polar residues" evidence="7">
    <location>
        <begin position="300"/>
        <end position="314"/>
    </location>
</feature>
<keyword evidence="3" id="KW-0949">S-adenosyl-L-methionine</keyword>
<feature type="region of interest" description="Disordered" evidence="7">
    <location>
        <begin position="241"/>
        <end position="337"/>
    </location>
</feature>
<dbReference type="GO" id="GO:0016432">
    <property type="term" value="F:tRNA-uridine aminocarboxypropyltransferase activity"/>
    <property type="evidence" value="ECO:0007669"/>
    <property type="project" value="UniProtKB-EC"/>
</dbReference>
<feature type="compositionally biased region" description="Basic and acidic residues" evidence="7">
    <location>
        <begin position="491"/>
        <end position="500"/>
    </location>
</feature>
<gene>
    <name evidence="9" type="ORF">Cvel_16275</name>
</gene>
<dbReference type="EC" id="2.5.1.25" evidence="1"/>
<feature type="compositionally biased region" description="Basic and acidic residues" evidence="7">
    <location>
        <begin position="13"/>
        <end position="23"/>
    </location>
</feature>
<organism evidence="9">
    <name type="scientific">Chromera velia CCMP2878</name>
    <dbReference type="NCBI Taxonomy" id="1169474"/>
    <lineage>
        <taxon>Eukaryota</taxon>
        <taxon>Sar</taxon>
        <taxon>Alveolata</taxon>
        <taxon>Colpodellida</taxon>
        <taxon>Chromeraceae</taxon>
        <taxon>Chromera</taxon>
    </lineage>
</organism>
<feature type="region of interest" description="Disordered" evidence="7">
    <location>
        <begin position="1"/>
        <end position="41"/>
    </location>
</feature>
<feature type="compositionally biased region" description="Basic and acidic residues" evidence="7">
    <location>
        <begin position="278"/>
        <end position="299"/>
    </location>
</feature>
<dbReference type="InterPro" id="IPR005636">
    <property type="entry name" value="DTW"/>
</dbReference>
<sequence length="513" mass="56537">MSDALEAGAQMEAIEKGDGKGGDGDGTPSSSLSSEPSPEAQREIDDLIMRGAEVEMTDKQKQINRKMQKLKGKRLLRGVWGAKANMKFVKSIEDPTQREKALYELRKERYALLYNEGGNRCVNCLLTFQFCVCSKVHEVLSAERFGALKEFPHRVNILMHAGERWRASNTGKLLLLTLGEEKAGMVVREEDESEKPLLDRLQYLKKEGKGRAVVLFPAIDAVSVEAFLKMAEEAGGIAIREEGGNLSAETSGEEDKGEQNEEREKLGDVPRNSQPEGGKGEAAKENPDSSHAKIAERSEAASNTGTQNASSSSRMRPKGFQEESRGTSKPVAATISEEGVGWESEGLEIILIDGTWRQAKRLNKYIPQWVPRVALPADVISNFVLRGQAAAGRVSTAEAFALFLKALEERSADRREAEACRVAATAITESLLVMQGGHLAQSGKIQYLAEKREKNRVKVAKHTPAHLTHPQSVRPRLNPRWFSDDEGEEGGQPREDKEEKAEVFLNTAEGQEE</sequence>
<dbReference type="SMART" id="SM01144">
    <property type="entry name" value="DTW"/>
    <property type="match status" value="1"/>
</dbReference>
<evidence type="ECO:0000256" key="6">
    <source>
        <dbReference type="ARBA" id="ARBA00048718"/>
    </source>
</evidence>
<dbReference type="Pfam" id="PF03942">
    <property type="entry name" value="DTW"/>
    <property type="match status" value="2"/>
</dbReference>
<feature type="region of interest" description="Disordered" evidence="7">
    <location>
        <begin position="461"/>
        <end position="500"/>
    </location>
</feature>
<evidence type="ECO:0000256" key="1">
    <source>
        <dbReference type="ARBA" id="ARBA00012386"/>
    </source>
</evidence>
<name>A0A0G4FBY1_9ALVE</name>
<accession>A0A0G4FBY1</accession>
<keyword evidence="4" id="KW-0819">tRNA processing</keyword>
<comment type="catalytic activity">
    <reaction evidence="6">
        <text>a uridine in tRNA + S-adenosyl-L-methionine = a 3-[(3S)-3-amino-3-carboxypropyl]uridine in tRNA + S-methyl-5'-thioadenosine + H(+)</text>
        <dbReference type="Rhea" id="RHEA:62432"/>
        <dbReference type="Rhea" id="RHEA-COMP:13339"/>
        <dbReference type="Rhea" id="RHEA-COMP:16092"/>
        <dbReference type="ChEBI" id="CHEBI:15378"/>
        <dbReference type="ChEBI" id="CHEBI:17509"/>
        <dbReference type="ChEBI" id="CHEBI:59789"/>
        <dbReference type="ChEBI" id="CHEBI:65315"/>
        <dbReference type="ChEBI" id="CHEBI:82930"/>
        <dbReference type="EC" id="2.5.1.25"/>
    </reaction>
</comment>
<comment type="similarity">
    <text evidence="5">Belongs to the TDD superfamily. DTWD2 family.</text>
</comment>
<evidence type="ECO:0000256" key="5">
    <source>
        <dbReference type="ARBA" id="ARBA00034489"/>
    </source>
</evidence>
<dbReference type="InterPro" id="IPR039262">
    <property type="entry name" value="DTWD2/TAPT"/>
</dbReference>
<dbReference type="EMBL" id="CDMZ01000271">
    <property type="protein sequence ID" value="CEM10680.1"/>
    <property type="molecule type" value="Genomic_DNA"/>
</dbReference>
<keyword evidence="2" id="KW-0808">Transferase</keyword>
<protein>
    <recommendedName>
        <fullName evidence="1">tRNA-uridine aminocarboxypropyltransferase</fullName>
        <ecNumber evidence="1">2.5.1.25</ecNumber>
    </recommendedName>
</protein>
<reference evidence="9" key="1">
    <citation type="submission" date="2014-11" db="EMBL/GenBank/DDBJ databases">
        <authorList>
            <person name="Otto D Thomas"/>
            <person name="Naeem Raeece"/>
        </authorList>
    </citation>
    <scope>NUCLEOTIDE SEQUENCE</scope>
</reference>
<evidence type="ECO:0000256" key="3">
    <source>
        <dbReference type="ARBA" id="ARBA00022691"/>
    </source>
</evidence>
<dbReference type="AlphaFoldDB" id="A0A0G4FBY1"/>
<evidence type="ECO:0000256" key="2">
    <source>
        <dbReference type="ARBA" id="ARBA00022679"/>
    </source>
</evidence>
<dbReference type="VEuPathDB" id="CryptoDB:Cvel_16275"/>
<feature type="domain" description="DTW" evidence="8">
    <location>
        <begin position="117"/>
        <end position="443"/>
    </location>
</feature>
<evidence type="ECO:0000259" key="8">
    <source>
        <dbReference type="SMART" id="SM01144"/>
    </source>
</evidence>
<evidence type="ECO:0000256" key="4">
    <source>
        <dbReference type="ARBA" id="ARBA00022694"/>
    </source>
</evidence>
<dbReference type="PANTHER" id="PTHR21392:SF0">
    <property type="entry name" value="TRNA-URIDINE AMINOCARBOXYPROPYLTRANSFERASE 2"/>
    <property type="match status" value="1"/>
</dbReference>
<proteinExistence type="inferred from homology"/>
<dbReference type="GO" id="GO:0008033">
    <property type="term" value="P:tRNA processing"/>
    <property type="evidence" value="ECO:0007669"/>
    <property type="project" value="UniProtKB-KW"/>
</dbReference>
<evidence type="ECO:0000256" key="7">
    <source>
        <dbReference type="SAM" id="MobiDB-lite"/>
    </source>
</evidence>
<dbReference type="PANTHER" id="PTHR21392">
    <property type="entry name" value="TRNA-URIDINE AMINOCARBOXYPROPYLTRANSFERASE 2"/>
    <property type="match status" value="1"/>
</dbReference>
<feature type="compositionally biased region" description="Basic and acidic residues" evidence="7">
    <location>
        <begin position="253"/>
        <end position="268"/>
    </location>
</feature>
<evidence type="ECO:0000313" key="9">
    <source>
        <dbReference type="EMBL" id="CEM10680.1"/>
    </source>
</evidence>
<feature type="compositionally biased region" description="Low complexity" evidence="7">
    <location>
        <begin position="26"/>
        <end position="39"/>
    </location>
</feature>